<reference evidence="5" key="1">
    <citation type="submission" date="2024-04" db="EMBL/GenBank/DDBJ databases">
        <title>Salinicola lusitanus LLJ914,a marine bacterium isolated from the Okinawa Trough.</title>
        <authorList>
            <person name="Li J."/>
        </authorList>
    </citation>
    <scope>NUCLEOTIDE SEQUENCE [LARGE SCALE GENOMIC DNA]</scope>
</reference>
<proteinExistence type="inferred from homology"/>
<sequence length="392" mass="43741">MKVVPADLSCTETLQTWHRPWTQGIRPEPVTEMTVSEPKLKGKRIMGGVKSTLVIRGEVGQLPDEVPLHAEELDAQEQQVVIQLATRIRTMGQNLADSQELQRYLALPCLGLGVARHWRGQVTWGVRSCPRNSIYQQCYRRDGKFARLCLANVSIPDGKGISNRNFVGKDIAPVLCSRTAGGKDGEGATPSLSCPHRVIQGQLRGLSDEVPPLPNQLHEQEQRVVEELVRNLQIFGQNLADSQQRAIDNTANLPGSAWPTFRFLTARIFQEGISWERISLLFYVAGRVAARMVKARLPHLVVHILQWTVEFFLCHLLNWVLRHGGWSRGRVVYISTSIMAPLPVFGRICDVRENASDGRNERRLHASSFSATGPMLWTGAKMATGGTQRVHG</sequence>
<dbReference type="Proteomes" id="UP001460270">
    <property type="component" value="Unassembled WGS sequence"/>
</dbReference>
<protein>
    <recommendedName>
        <fullName evidence="3">Bcl-2 Bcl-2 homology region 1-3 domain-containing protein</fullName>
    </recommendedName>
</protein>
<evidence type="ECO:0000313" key="4">
    <source>
        <dbReference type="EMBL" id="KAK7930556.1"/>
    </source>
</evidence>
<dbReference type="PROSITE" id="PS50062">
    <property type="entry name" value="BCL2_FAMILY"/>
    <property type="match status" value="1"/>
</dbReference>
<gene>
    <name evidence="4" type="ORF">WMY93_006951</name>
</gene>
<dbReference type="GO" id="GO:0001836">
    <property type="term" value="P:release of cytochrome c from mitochondria"/>
    <property type="evidence" value="ECO:0007669"/>
    <property type="project" value="TreeGrafter"/>
</dbReference>
<feature type="domain" description="Bcl-2 Bcl-2 homology region 1-3" evidence="3">
    <location>
        <begin position="222"/>
        <end position="326"/>
    </location>
</feature>
<keyword evidence="5" id="KW-1185">Reference proteome</keyword>
<dbReference type="PANTHER" id="PTHR11256:SF42">
    <property type="entry name" value="APOPTOSIS REGULATOR BAX"/>
    <property type="match status" value="1"/>
</dbReference>
<evidence type="ECO:0000259" key="3">
    <source>
        <dbReference type="SMART" id="SM00337"/>
    </source>
</evidence>
<dbReference type="PANTHER" id="PTHR11256">
    <property type="entry name" value="BCL-2 RELATED"/>
    <property type="match status" value="1"/>
</dbReference>
<dbReference type="GO" id="GO:0008630">
    <property type="term" value="P:intrinsic apoptotic signaling pathway in response to DNA damage"/>
    <property type="evidence" value="ECO:0007669"/>
    <property type="project" value="TreeGrafter"/>
</dbReference>
<dbReference type="InterPro" id="IPR046371">
    <property type="entry name" value="Bcl-2_BH1-3"/>
</dbReference>
<dbReference type="InterPro" id="IPR026298">
    <property type="entry name" value="Bcl-2_fam"/>
</dbReference>
<dbReference type="SMART" id="SM00337">
    <property type="entry name" value="BCL"/>
    <property type="match status" value="1"/>
</dbReference>
<comment type="similarity">
    <text evidence="1">Belongs to the Bcl-2 family.</text>
</comment>
<dbReference type="SUPFAM" id="SSF56854">
    <property type="entry name" value="Bcl-2 inhibitors of programmed cell death"/>
    <property type="match status" value="1"/>
</dbReference>
<dbReference type="GO" id="GO:0051400">
    <property type="term" value="F:BH domain binding"/>
    <property type="evidence" value="ECO:0007669"/>
    <property type="project" value="TreeGrafter"/>
</dbReference>
<evidence type="ECO:0000313" key="5">
    <source>
        <dbReference type="Proteomes" id="UP001460270"/>
    </source>
</evidence>
<name>A0AAW0PQ07_9GOBI</name>
<keyword evidence="2" id="KW-0053">Apoptosis</keyword>
<dbReference type="GO" id="GO:0008053">
    <property type="term" value="P:mitochondrial fusion"/>
    <property type="evidence" value="ECO:0007669"/>
    <property type="project" value="TreeGrafter"/>
</dbReference>
<dbReference type="InterPro" id="IPR036834">
    <property type="entry name" value="Bcl-2-like_sf"/>
</dbReference>
<dbReference type="GO" id="GO:0097192">
    <property type="term" value="P:extrinsic apoptotic signaling pathway in absence of ligand"/>
    <property type="evidence" value="ECO:0007669"/>
    <property type="project" value="TreeGrafter"/>
</dbReference>
<dbReference type="GO" id="GO:0005741">
    <property type="term" value="C:mitochondrial outer membrane"/>
    <property type="evidence" value="ECO:0007669"/>
    <property type="project" value="TreeGrafter"/>
</dbReference>
<evidence type="ECO:0000256" key="1">
    <source>
        <dbReference type="ARBA" id="ARBA00009458"/>
    </source>
</evidence>
<dbReference type="GO" id="GO:0015267">
    <property type="term" value="F:channel activity"/>
    <property type="evidence" value="ECO:0007669"/>
    <property type="project" value="TreeGrafter"/>
</dbReference>
<comment type="caution">
    <text evidence="4">The sequence shown here is derived from an EMBL/GenBank/DDBJ whole genome shotgun (WGS) entry which is preliminary data.</text>
</comment>
<evidence type="ECO:0000256" key="2">
    <source>
        <dbReference type="ARBA" id="ARBA00022703"/>
    </source>
</evidence>
<dbReference type="AlphaFoldDB" id="A0AAW0PQ07"/>
<dbReference type="InterPro" id="IPR002475">
    <property type="entry name" value="Bcl2-like"/>
</dbReference>
<dbReference type="GO" id="GO:0042981">
    <property type="term" value="P:regulation of apoptotic process"/>
    <property type="evidence" value="ECO:0007669"/>
    <property type="project" value="InterPro"/>
</dbReference>
<dbReference type="Gene3D" id="1.10.437.10">
    <property type="entry name" value="Blc2-like"/>
    <property type="match status" value="1"/>
</dbReference>
<organism evidence="4 5">
    <name type="scientific">Mugilogobius chulae</name>
    <name type="common">yellowstripe goby</name>
    <dbReference type="NCBI Taxonomy" id="88201"/>
    <lineage>
        <taxon>Eukaryota</taxon>
        <taxon>Metazoa</taxon>
        <taxon>Chordata</taxon>
        <taxon>Craniata</taxon>
        <taxon>Vertebrata</taxon>
        <taxon>Euteleostomi</taxon>
        <taxon>Actinopterygii</taxon>
        <taxon>Neopterygii</taxon>
        <taxon>Teleostei</taxon>
        <taxon>Neoteleostei</taxon>
        <taxon>Acanthomorphata</taxon>
        <taxon>Gobiaria</taxon>
        <taxon>Gobiiformes</taxon>
        <taxon>Gobioidei</taxon>
        <taxon>Gobiidae</taxon>
        <taxon>Gobionellinae</taxon>
        <taxon>Mugilogobius</taxon>
    </lineage>
</organism>
<dbReference type="EMBL" id="JBBPFD010000004">
    <property type="protein sequence ID" value="KAK7930556.1"/>
    <property type="molecule type" value="Genomic_DNA"/>
</dbReference>
<dbReference type="Pfam" id="PF00452">
    <property type="entry name" value="Bcl-2"/>
    <property type="match status" value="1"/>
</dbReference>
<accession>A0AAW0PQ07</accession>
<dbReference type="PRINTS" id="PR01862">
    <property type="entry name" value="BCL2FAMILY"/>
</dbReference>